<reference evidence="2" key="1">
    <citation type="submission" date="2016-10" db="EMBL/GenBank/DDBJ databases">
        <authorList>
            <person name="Varghese N."/>
            <person name="Submissions S."/>
        </authorList>
    </citation>
    <scope>NUCLEOTIDE SEQUENCE [LARGE SCALE GENOMIC DNA]</scope>
    <source>
        <strain evidence="2">CGMCC 4.3504</strain>
    </source>
</reference>
<proteinExistence type="predicted"/>
<name>A0A1G6KJH4_9ACTN</name>
<dbReference type="Proteomes" id="UP000182100">
    <property type="component" value="Unassembled WGS sequence"/>
</dbReference>
<accession>A0A1G6KJH4</accession>
<dbReference type="STRING" id="67344.SAMN05216505_1011160"/>
<dbReference type="AlphaFoldDB" id="A0A1G6KJH4"/>
<keyword evidence="2" id="KW-1185">Reference proteome</keyword>
<organism evidence="1 2">
    <name type="scientific">Streptomyces prasinopilosus</name>
    <dbReference type="NCBI Taxonomy" id="67344"/>
    <lineage>
        <taxon>Bacteria</taxon>
        <taxon>Bacillati</taxon>
        <taxon>Actinomycetota</taxon>
        <taxon>Actinomycetes</taxon>
        <taxon>Kitasatosporales</taxon>
        <taxon>Streptomycetaceae</taxon>
        <taxon>Streptomyces</taxon>
    </lineage>
</organism>
<sequence>MRLHRLASMTATVAAGVGLVPLLADDAMPYDAMPHASVHPADAGAAGARPDPAAAGDPFGAACRIGVDGSWVIAYCHNPYPDTDHVRLHIECVRWWDLDSDSAPVAAGPAQTVRLAGRCWDEVGTAWISHRKAG</sequence>
<gene>
    <name evidence="1" type="ORF">SAMN05216505_1011160</name>
</gene>
<dbReference type="EMBL" id="FMZK01000001">
    <property type="protein sequence ID" value="SDC30951.1"/>
    <property type="molecule type" value="Genomic_DNA"/>
</dbReference>
<evidence type="ECO:0000313" key="2">
    <source>
        <dbReference type="Proteomes" id="UP000182100"/>
    </source>
</evidence>
<protein>
    <submittedName>
        <fullName evidence="1">Uncharacterized protein</fullName>
    </submittedName>
</protein>
<evidence type="ECO:0000313" key="1">
    <source>
        <dbReference type="EMBL" id="SDC30951.1"/>
    </source>
</evidence>